<keyword evidence="3" id="KW-0418">Kinase</keyword>
<sequence>MTCILSGHGTCTGASGVTALVIFPFYSRLRYSCEEAYRFLPPHFPSQTLSFPSSLPPSAFASPRSHAPASDLGVLLPPRWSILCLMCKSKSAVDASNPRPRSRSRSSSANNSATATSSGAFPTGSSSDPRLPRAPAFNSFPSSGSKVSSSSHSSLSSLREALPEALVLYTFSEIRSTTGDFRSNCLPGTSSGWRCTLRGKDAVVFQRRYRGPDPAAIQARLATLARSHHSSLVPLLGASIVGDHVYLVHEFAPGATLDDCLRNPRNPSFTPLSTWISRMQIASDIAYGLEYIHFHSSVTAGIHNRLKSSSVIITDPGFCARICHFGATDLAGEIPAASEEDENGESNPSTSAIRRTGSRRMRIEGSRDYMAPELFAGGSISRQSDVFAFGVVLLEIISGAKPVERREFERVSLIDTAREAIGAEDGERRGRVRKWVDRRLRDSFPVETAEALIQVAIRCLEADPAARPDMTWVAGMVSKLFLDSKAWADAVKHPTDISVSIAPR</sequence>
<dbReference type="PANTHER" id="PTHR46863:SF1">
    <property type="entry name" value="PROTEIN KINASE SUPERFAMILY PROTEIN"/>
    <property type="match status" value="1"/>
</dbReference>
<dbReference type="SUPFAM" id="SSF56112">
    <property type="entry name" value="Protein kinase-like (PK-like)"/>
    <property type="match status" value="1"/>
</dbReference>
<dbReference type="GO" id="GO:0004672">
    <property type="term" value="F:protein kinase activity"/>
    <property type="evidence" value="ECO:0007669"/>
    <property type="project" value="InterPro"/>
</dbReference>
<keyword evidence="4" id="KW-1185">Reference proteome</keyword>
<dbReference type="Gene3D" id="1.10.510.10">
    <property type="entry name" value="Transferase(Phosphotransferase) domain 1"/>
    <property type="match status" value="1"/>
</dbReference>
<dbReference type="Pfam" id="PF07714">
    <property type="entry name" value="PK_Tyr_Ser-Thr"/>
    <property type="match status" value="1"/>
</dbReference>
<evidence type="ECO:0000313" key="4">
    <source>
        <dbReference type="Proteomes" id="UP001327560"/>
    </source>
</evidence>
<feature type="region of interest" description="Disordered" evidence="1">
    <location>
        <begin position="337"/>
        <end position="358"/>
    </location>
</feature>
<feature type="compositionally biased region" description="Low complexity" evidence="1">
    <location>
        <begin position="95"/>
        <end position="118"/>
    </location>
</feature>
<evidence type="ECO:0000313" key="3">
    <source>
        <dbReference type="EMBL" id="WOK94903.1"/>
    </source>
</evidence>
<dbReference type="InterPro" id="IPR011009">
    <property type="entry name" value="Kinase-like_dom_sf"/>
</dbReference>
<organism evidence="3 4">
    <name type="scientific">Canna indica</name>
    <name type="common">Indian-shot</name>
    <dbReference type="NCBI Taxonomy" id="4628"/>
    <lineage>
        <taxon>Eukaryota</taxon>
        <taxon>Viridiplantae</taxon>
        <taxon>Streptophyta</taxon>
        <taxon>Embryophyta</taxon>
        <taxon>Tracheophyta</taxon>
        <taxon>Spermatophyta</taxon>
        <taxon>Magnoliopsida</taxon>
        <taxon>Liliopsida</taxon>
        <taxon>Zingiberales</taxon>
        <taxon>Cannaceae</taxon>
        <taxon>Canna</taxon>
    </lineage>
</organism>
<gene>
    <name evidence="3" type="ORF">Cni_G03608</name>
</gene>
<reference evidence="3 4" key="1">
    <citation type="submission" date="2023-10" db="EMBL/GenBank/DDBJ databases">
        <title>Chromosome-scale genome assembly provides insights into flower coloration mechanisms of Canna indica.</title>
        <authorList>
            <person name="Li C."/>
        </authorList>
    </citation>
    <scope>NUCLEOTIDE SEQUENCE [LARGE SCALE GENOMIC DNA]</scope>
    <source>
        <tissue evidence="3">Flower</tissue>
    </source>
</reference>
<keyword evidence="3" id="KW-0675">Receptor</keyword>
<dbReference type="AlphaFoldDB" id="A0AAQ3JSS7"/>
<feature type="domain" description="Protein kinase" evidence="2">
    <location>
        <begin position="160"/>
        <end position="482"/>
    </location>
</feature>
<feature type="region of interest" description="Disordered" evidence="1">
    <location>
        <begin position="93"/>
        <end position="147"/>
    </location>
</feature>
<protein>
    <submittedName>
        <fullName evidence="3">LysM domain receptor-like kinase 3</fullName>
    </submittedName>
</protein>
<dbReference type="Proteomes" id="UP001327560">
    <property type="component" value="Chromosome 1"/>
</dbReference>
<dbReference type="PANTHER" id="PTHR46863">
    <property type="entry name" value="OS09G0572100 PROTEIN"/>
    <property type="match status" value="1"/>
</dbReference>
<dbReference type="EMBL" id="CP136890">
    <property type="protein sequence ID" value="WOK94903.1"/>
    <property type="molecule type" value="Genomic_DNA"/>
</dbReference>
<evidence type="ECO:0000256" key="1">
    <source>
        <dbReference type="SAM" id="MobiDB-lite"/>
    </source>
</evidence>
<name>A0AAQ3JSS7_9LILI</name>
<evidence type="ECO:0000259" key="2">
    <source>
        <dbReference type="PROSITE" id="PS50011"/>
    </source>
</evidence>
<accession>A0AAQ3JSS7</accession>
<dbReference type="InterPro" id="IPR000719">
    <property type="entry name" value="Prot_kinase_dom"/>
</dbReference>
<keyword evidence="3" id="KW-0808">Transferase</keyword>
<dbReference type="PROSITE" id="PS50011">
    <property type="entry name" value="PROTEIN_KINASE_DOM"/>
    <property type="match status" value="1"/>
</dbReference>
<dbReference type="InterPro" id="IPR001245">
    <property type="entry name" value="Ser-Thr/Tyr_kinase_cat_dom"/>
</dbReference>
<proteinExistence type="predicted"/>
<feature type="compositionally biased region" description="Polar residues" evidence="1">
    <location>
        <begin position="119"/>
        <end position="128"/>
    </location>
</feature>
<dbReference type="GO" id="GO:0005524">
    <property type="term" value="F:ATP binding"/>
    <property type="evidence" value="ECO:0007669"/>
    <property type="project" value="InterPro"/>
</dbReference>